<dbReference type="NCBIfam" id="TIGR01646">
    <property type="entry name" value="vgr_GE"/>
    <property type="match status" value="1"/>
</dbReference>
<dbReference type="SUPFAM" id="SSF69279">
    <property type="entry name" value="Phage tail proteins"/>
    <property type="match status" value="1"/>
</dbReference>
<dbReference type="Gene3D" id="2.40.50.230">
    <property type="entry name" value="Gp5 N-terminal domain"/>
    <property type="match status" value="1"/>
</dbReference>
<dbReference type="Pfam" id="PF04717">
    <property type="entry name" value="Phage_base_V"/>
    <property type="match status" value="1"/>
</dbReference>
<organism evidence="2 3">
    <name type="scientific">Sediminibacterium goheungense</name>
    <dbReference type="NCBI Taxonomy" id="1086393"/>
    <lineage>
        <taxon>Bacteria</taxon>
        <taxon>Pseudomonadati</taxon>
        <taxon>Bacteroidota</taxon>
        <taxon>Chitinophagia</taxon>
        <taxon>Chitinophagales</taxon>
        <taxon>Chitinophagaceae</taxon>
        <taxon>Sediminibacterium</taxon>
    </lineage>
</organism>
<dbReference type="SUPFAM" id="SSF69255">
    <property type="entry name" value="gp5 N-terminal domain-like"/>
    <property type="match status" value="1"/>
</dbReference>
<comment type="caution">
    <text evidence="2">The sequence shown here is derived from an EMBL/GenBank/DDBJ whole genome shotgun (WGS) entry which is preliminary data.</text>
</comment>
<dbReference type="Proteomes" id="UP000295741">
    <property type="component" value="Unassembled WGS sequence"/>
</dbReference>
<reference evidence="2 3" key="1">
    <citation type="submission" date="2019-03" db="EMBL/GenBank/DDBJ databases">
        <title>Genomic Encyclopedia of Archaeal and Bacterial Type Strains, Phase II (KMG-II): from individual species to whole genera.</title>
        <authorList>
            <person name="Goeker M."/>
        </authorList>
    </citation>
    <scope>NUCLEOTIDE SEQUENCE [LARGE SCALE GENOMIC DNA]</scope>
    <source>
        <strain evidence="2 3">DSM 28323</strain>
    </source>
</reference>
<feature type="domain" description="Gp5/Type VI secretion system Vgr protein OB-fold" evidence="1">
    <location>
        <begin position="383"/>
        <end position="457"/>
    </location>
</feature>
<dbReference type="EMBL" id="SNWP01000012">
    <property type="protein sequence ID" value="TDO25676.1"/>
    <property type="molecule type" value="Genomic_DNA"/>
</dbReference>
<name>A0A4R6IUQ5_9BACT</name>
<dbReference type="InterPro" id="IPR006533">
    <property type="entry name" value="T6SS_Vgr_RhsGE"/>
</dbReference>
<sequence>MATPLDNLTSLTLRVTVKVDGSPMGDTYGLSSANIHHTINKISYAELILLGNFVPSEGTVPVSDAADFNPGKEIEITAGYGNAAEKSLFKGFIVKHSLEVDGESPFRVKLVCKHKAVSMTFNEKEASFKEKKDSDIITSIIGSYSGLSSTVTATTTTYENFFQIRSTDWDFILSRADFNGYIICMDGTDYKLVVDKPKLDAAAVMKIAVGESMMAFEAELNAEDQPTALNASGWDNKTQAMVKSAATEPTVNAQGESSLSAKSLSAKLNQSSLDLVSPTPMTTAELKVWADAVLLRKRMAAFKGRVKYVGNATVKTGDIIELEGVGKKFNGKAFVSSVNHVIEPGTWNTTVRFGLDNTPIHKLPDFGYSPATGQLPPVHGLQIATVKKLSADPAGQFRIQVELASVAETKPQLWARYLNFYATSAAGAGFLPEINDEVIIGFLDNDPRYPVVLGSVYSDKNKPANPPADENNYLKSIITKAKLKISFDDEKKVMKFETPGANSITISDEDKSILIKDQNGNSVKMSSSGIDLDSAKDINLTSKGNISIKATSKVSVEASGGDVEMKGLNIKNTAQVGFTAKGNATAEISASGQTTVKGAMVMIN</sequence>
<protein>
    <submittedName>
        <fullName evidence="2">Rhs element Vgr protein</fullName>
    </submittedName>
</protein>
<dbReference type="OrthoDB" id="1907165at2"/>
<dbReference type="RefSeq" id="WP_133475174.1">
    <property type="nucleotide sequence ID" value="NZ_SNWP01000012.1"/>
</dbReference>
<evidence type="ECO:0000259" key="1">
    <source>
        <dbReference type="Pfam" id="PF04717"/>
    </source>
</evidence>
<dbReference type="InterPro" id="IPR037026">
    <property type="entry name" value="Vgr_OB-fold_dom_sf"/>
</dbReference>
<dbReference type="AlphaFoldDB" id="A0A4R6IUQ5"/>
<proteinExistence type="predicted"/>
<dbReference type="InterPro" id="IPR006531">
    <property type="entry name" value="Gp5/Vgr_OB"/>
</dbReference>
<evidence type="ECO:0000313" key="2">
    <source>
        <dbReference type="EMBL" id="TDO25676.1"/>
    </source>
</evidence>
<keyword evidence="3" id="KW-1185">Reference proteome</keyword>
<accession>A0A4R6IUQ5</accession>
<gene>
    <name evidence="2" type="ORF">BC659_2598</name>
</gene>
<evidence type="ECO:0000313" key="3">
    <source>
        <dbReference type="Proteomes" id="UP000295741"/>
    </source>
</evidence>